<dbReference type="InParanoid" id="A0A1B7MST8"/>
<evidence type="ECO:0000313" key="2">
    <source>
        <dbReference type="Proteomes" id="UP000092154"/>
    </source>
</evidence>
<reference evidence="1 2" key="1">
    <citation type="submission" date="2016-06" db="EMBL/GenBank/DDBJ databases">
        <title>Comparative genomics of the ectomycorrhizal sister species Rhizopogon vinicolor and Rhizopogon vesiculosus (Basidiomycota: Boletales) reveals a divergence of the mating type B locus.</title>
        <authorList>
            <consortium name="DOE Joint Genome Institute"/>
            <person name="Mujic A.B."/>
            <person name="Kuo A."/>
            <person name="Tritt A."/>
            <person name="Lipzen A."/>
            <person name="Chen C."/>
            <person name="Johnson J."/>
            <person name="Sharma A."/>
            <person name="Barry K."/>
            <person name="Grigoriev I.V."/>
            <person name="Spatafora J.W."/>
        </authorList>
    </citation>
    <scope>NUCLEOTIDE SEQUENCE [LARGE SCALE GENOMIC DNA]</scope>
    <source>
        <strain evidence="1 2">AM-OR11-026</strain>
    </source>
</reference>
<gene>
    <name evidence="1" type="ORF">K503DRAFT_352612</name>
</gene>
<dbReference type="EMBL" id="KV448478">
    <property type="protein sequence ID" value="OAX35678.1"/>
    <property type="molecule type" value="Genomic_DNA"/>
</dbReference>
<accession>A0A1B7MST8</accession>
<protein>
    <submittedName>
        <fullName evidence="1">Uncharacterized protein</fullName>
    </submittedName>
</protein>
<dbReference type="Proteomes" id="UP000092154">
    <property type="component" value="Unassembled WGS sequence"/>
</dbReference>
<sequence>MRLMSVLSHTRSSSLGLREATCHCTRHMNVILLSLATEISRLFIVFLEPPSSCHTVFCHTCLLSYLSLQQTCSMSKTPTNPWNPGT</sequence>
<proteinExistence type="predicted"/>
<dbReference type="AlphaFoldDB" id="A0A1B7MST8"/>
<evidence type="ECO:0000313" key="1">
    <source>
        <dbReference type="EMBL" id="OAX35678.1"/>
    </source>
</evidence>
<organism evidence="1 2">
    <name type="scientific">Rhizopogon vinicolor AM-OR11-026</name>
    <dbReference type="NCBI Taxonomy" id="1314800"/>
    <lineage>
        <taxon>Eukaryota</taxon>
        <taxon>Fungi</taxon>
        <taxon>Dikarya</taxon>
        <taxon>Basidiomycota</taxon>
        <taxon>Agaricomycotina</taxon>
        <taxon>Agaricomycetes</taxon>
        <taxon>Agaricomycetidae</taxon>
        <taxon>Boletales</taxon>
        <taxon>Suillineae</taxon>
        <taxon>Rhizopogonaceae</taxon>
        <taxon>Rhizopogon</taxon>
    </lineage>
</organism>
<name>A0A1B7MST8_9AGAM</name>
<dbReference type="OrthoDB" id="10590018at2759"/>
<keyword evidence="2" id="KW-1185">Reference proteome</keyword>